<keyword evidence="7" id="KW-1185">Reference proteome</keyword>
<accession>A0ABY8XF45</accession>
<dbReference type="Proteomes" id="UP001227101">
    <property type="component" value="Chromosome"/>
</dbReference>
<evidence type="ECO:0000256" key="2">
    <source>
        <dbReference type="ARBA" id="ARBA00022777"/>
    </source>
</evidence>
<evidence type="ECO:0000313" key="6">
    <source>
        <dbReference type="EMBL" id="WIV54225.1"/>
    </source>
</evidence>
<evidence type="ECO:0000256" key="1">
    <source>
        <dbReference type="ARBA" id="ARBA00022679"/>
    </source>
</evidence>
<dbReference type="SUPFAM" id="SSF55785">
    <property type="entry name" value="PYP-like sensor domain (PAS domain)"/>
    <property type="match status" value="1"/>
</dbReference>
<keyword evidence="1" id="KW-0808">Transferase</keyword>
<evidence type="ECO:0000313" key="7">
    <source>
        <dbReference type="Proteomes" id="UP001227101"/>
    </source>
</evidence>
<dbReference type="InterPro" id="IPR000014">
    <property type="entry name" value="PAS"/>
</dbReference>
<dbReference type="InterPro" id="IPR036890">
    <property type="entry name" value="HATPase_C_sf"/>
</dbReference>
<dbReference type="RefSeq" id="WP_285450808.1">
    <property type="nucleotide sequence ID" value="NZ_CP127173.1"/>
</dbReference>
<name>A0ABY8XF45_9PSEU</name>
<evidence type="ECO:0000256" key="4">
    <source>
        <dbReference type="SAM" id="MobiDB-lite"/>
    </source>
</evidence>
<dbReference type="Pfam" id="PF01590">
    <property type="entry name" value="GAF"/>
    <property type="match status" value="1"/>
</dbReference>
<gene>
    <name evidence="6" type="ORF">QP939_35920</name>
</gene>
<protein>
    <submittedName>
        <fullName evidence="6">PAS domain-containing protein</fullName>
    </submittedName>
</protein>
<keyword evidence="2" id="KW-0418">Kinase</keyword>
<feature type="domain" description="GAF" evidence="5">
    <location>
        <begin position="181"/>
        <end position="332"/>
    </location>
</feature>
<keyword evidence="3" id="KW-0902">Two-component regulatory system</keyword>
<dbReference type="InterPro" id="IPR003018">
    <property type="entry name" value="GAF"/>
</dbReference>
<dbReference type="InterPro" id="IPR029016">
    <property type="entry name" value="GAF-like_dom_sf"/>
</dbReference>
<dbReference type="SMART" id="SM00065">
    <property type="entry name" value="GAF"/>
    <property type="match status" value="1"/>
</dbReference>
<dbReference type="SUPFAM" id="SSF55874">
    <property type="entry name" value="ATPase domain of HSP90 chaperone/DNA topoisomerase II/histidine kinase"/>
    <property type="match status" value="1"/>
</dbReference>
<dbReference type="CDD" id="cd00130">
    <property type="entry name" value="PAS"/>
    <property type="match status" value="1"/>
</dbReference>
<dbReference type="Gene3D" id="3.30.450.40">
    <property type="match status" value="1"/>
</dbReference>
<dbReference type="InterPro" id="IPR013656">
    <property type="entry name" value="PAS_4"/>
</dbReference>
<dbReference type="Gene3D" id="1.20.5.1930">
    <property type="match status" value="1"/>
</dbReference>
<dbReference type="PANTHER" id="PTHR24421:SF61">
    <property type="entry name" value="OXYGEN SENSOR HISTIDINE KINASE NREB"/>
    <property type="match status" value="1"/>
</dbReference>
<sequence length="530" mass="55913">MARVDFEAVFLAGPSPTAVLSREFVILAVNDAYEAVSGRARADLVGHDVFEAFPDDPDDPRGARALRVSLERVLTTRQRHAMALQRYDVAVPGRPDLVEQRYWSPVNAPVLDADGSVRLILHRVEEVTDFLHQLPSAGPDEAGEVQARQAEVFARSRELHQANQRLAAAADIATALLADTPPGAVLEQIAARAREIADVDQTVLLAPDEDGTHLVTAAAAGAQSAAYRALRLPLGEQHGAEPLSVRVFRSGRSAISEDAAQAARDAGLPADVAVGAAVAVPLGPAGAVRGVLAVVNVPGRPVAAARVVRSLELFAAQAALALELAERRRDAVRLSVLDDRERIARELNTAVVGRLTGIGMGLTATLKIIQREAAARRVREAVRAVDDVIRQLNSAVFPPAGPARRRALHRRVQDLVDTAAEALGVATTTRVDSTLDAALDAEAGKQLLAVLDAALTDVAKHPGAGHVTVTVELRPEPGCLHARVEDDGTPPAEPGGRAARHGGELTTAARPGGGTVVTWERPLAPARPRI</sequence>
<proteinExistence type="predicted"/>
<dbReference type="Pfam" id="PF08448">
    <property type="entry name" value="PAS_4"/>
    <property type="match status" value="1"/>
</dbReference>
<evidence type="ECO:0000256" key="3">
    <source>
        <dbReference type="ARBA" id="ARBA00023012"/>
    </source>
</evidence>
<reference evidence="6 7" key="1">
    <citation type="submission" date="2023-06" db="EMBL/GenBank/DDBJ databases">
        <authorList>
            <person name="Oyuntsetseg B."/>
            <person name="Kim S.B."/>
        </authorList>
    </citation>
    <scope>NUCLEOTIDE SEQUENCE [LARGE SCALE GENOMIC DNA]</scope>
    <source>
        <strain evidence="6 7">2-2</strain>
    </source>
</reference>
<dbReference type="PANTHER" id="PTHR24421">
    <property type="entry name" value="NITRATE/NITRITE SENSOR PROTEIN NARX-RELATED"/>
    <property type="match status" value="1"/>
</dbReference>
<dbReference type="Gene3D" id="3.30.565.10">
    <property type="entry name" value="Histidine kinase-like ATPase, C-terminal domain"/>
    <property type="match status" value="1"/>
</dbReference>
<dbReference type="InterPro" id="IPR050482">
    <property type="entry name" value="Sensor_HK_TwoCompSys"/>
</dbReference>
<dbReference type="SUPFAM" id="SSF55781">
    <property type="entry name" value="GAF domain-like"/>
    <property type="match status" value="1"/>
</dbReference>
<dbReference type="Gene3D" id="3.30.450.20">
    <property type="entry name" value="PAS domain"/>
    <property type="match status" value="1"/>
</dbReference>
<feature type="region of interest" description="Disordered" evidence="4">
    <location>
        <begin position="485"/>
        <end position="530"/>
    </location>
</feature>
<organism evidence="6 7">
    <name type="scientific">Amycolatopsis nalaikhensis</name>
    <dbReference type="NCBI Taxonomy" id="715472"/>
    <lineage>
        <taxon>Bacteria</taxon>
        <taxon>Bacillati</taxon>
        <taxon>Actinomycetota</taxon>
        <taxon>Actinomycetes</taxon>
        <taxon>Pseudonocardiales</taxon>
        <taxon>Pseudonocardiaceae</taxon>
        <taxon>Amycolatopsis</taxon>
    </lineage>
</organism>
<dbReference type="InterPro" id="IPR035965">
    <property type="entry name" value="PAS-like_dom_sf"/>
</dbReference>
<evidence type="ECO:0000259" key="5">
    <source>
        <dbReference type="SMART" id="SM00065"/>
    </source>
</evidence>
<dbReference type="EMBL" id="CP127173">
    <property type="protein sequence ID" value="WIV54225.1"/>
    <property type="molecule type" value="Genomic_DNA"/>
</dbReference>